<feature type="domain" description="Helicase HerA central" evidence="1">
    <location>
        <begin position="170"/>
        <end position="445"/>
    </location>
</feature>
<dbReference type="SUPFAM" id="SSF52540">
    <property type="entry name" value="P-loop containing nucleoside triphosphate hydrolases"/>
    <property type="match status" value="1"/>
</dbReference>
<name>A0ABT2NC33_9CYAN</name>
<dbReference type="InterPro" id="IPR008571">
    <property type="entry name" value="HerA-like"/>
</dbReference>
<sequence>MTEAKNIMTNSGASSNTLREFFPPREVPQPKEINFVVGTQSDGDQKRYQVELDVNFDCRVGDLLEAKDNRTDRHYLLMVVDIDYAFPHKTEHAQMLDLLRRRPDKEVDDPTFRALCKNLAICTLLGEIQEREITERGYRPSKYTTTAVEASSHTEKLMASEWQIGVNIGSLRVGRENRPNVPVRFSTVELVGKRFLIVGQTGKGKSTAMRQLLDGHLRAMSSKQENRQVGFLVDDFKMEYPFDTYNQAGETVPGLISKLGAVSKDKLVILSCNPDEYREHTHRIRDIVQLQLPLETLSLSVLCDLANLTEAQTNVVRLIEDTGKKTSEFFSDLLAVDEYGMPNTVIWGRKYGPMFYSAAGKKKVKKGEEISEEEDIDKGLRDRLSYIRRAVQRLLKMPFMTRNASYGDCTGKLLQYLREGCTIIVDKNQLEDHEREMLTVVLLYHIFRHNQGMASGSKEQRDRMIPVVAAIEEAQYLLSQDKVADPDSIFAKIAFTGRSYQIGLLAITQRPQAIQKELLGQFDGFLVLPLEHANDFRHLADACPALSGYRNDLASAPIGGGVIAYGSPKKIVSVQIENYL</sequence>
<comment type="caution">
    <text evidence="2">The sequence shown here is derived from an EMBL/GenBank/DDBJ whole genome shotgun (WGS) entry which is preliminary data.</text>
</comment>
<dbReference type="Pfam" id="PF01935">
    <property type="entry name" value="DUF87"/>
    <property type="match status" value="1"/>
</dbReference>
<protein>
    <submittedName>
        <fullName evidence="2">DUF87 domain-containing protein</fullName>
    </submittedName>
</protein>
<evidence type="ECO:0000313" key="3">
    <source>
        <dbReference type="Proteomes" id="UP001525961"/>
    </source>
</evidence>
<dbReference type="Proteomes" id="UP001525961">
    <property type="component" value="Unassembled WGS sequence"/>
</dbReference>
<dbReference type="PANTHER" id="PTHR42957">
    <property type="entry name" value="HELICASE MJ1565-RELATED"/>
    <property type="match status" value="1"/>
</dbReference>
<evidence type="ECO:0000313" key="2">
    <source>
        <dbReference type="EMBL" id="MCT7980259.1"/>
    </source>
</evidence>
<dbReference type="InterPro" id="IPR002789">
    <property type="entry name" value="HerA_central"/>
</dbReference>
<dbReference type="InterPro" id="IPR027417">
    <property type="entry name" value="P-loop_NTPase"/>
</dbReference>
<evidence type="ECO:0000259" key="1">
    <source>
        <dbReference type="Pfam" id="PF01935"/>
    </source>
</evidence>
<proteinExistence type="predicted"/>
<accession>A0ABT2NC33</accession>
<reference evidence="2 3" key="1">
    <citation type="journal article" date="2022" name="Front. Microbiol.">
        <title>High genomic differentiation and limited gene flow indicate recent cryptic speciation within the genus Laspinema (cyanobacteria).</title>
        <authorList>
            <person name="Stanojkovic A."/>
            <person name="Skoupy S."/>
            <person name="Skaloud P."/>
            <person name="Dvorak P."/>
        </authorList>
    </citation>
    <scope>NUCLEOTIDE SEQUENCE [LARGE SCALE GENOMIC DNA]</scope>
    <source>
        <strain evidence="2 3">D3b</strain>
    </source>
</reference>
<dbReference type="PANTHER" id="PTHR42957:SF1">
    <property type="entry name" value="HELICASE MJ1565-RELATED"/>
    <property type="match status" value="1"/>
</dbReference>
<organism evidence="2 3">
    <name type="scientific">Laspinema olomoucense D3b</name>
    <dbReference type="NCBI Taxonomy" id="2953688"/>
    <lineage>
        <taxon>Bacteria</taxon>
        <taxon>Bacillati</taxon>
        <taxon>Cyanobacteriota</taxon>
        <taxon>Cyanophyceae</taxon>
        <taxon>Oscillatoriophycideae</taxon>
        <taxon>Oscillatoriales</taxon>
        <taxon>Laspinemataceae</taxon>
        <taxon>Laspinema</taxon>
        <taxon>Laspinema olomoucense</taxon>
    </lineage>
</organism>
<gene>
    <name evidence="2" type="ORF">NG792_21280</name>
</gene>
<keyword evidence="3" id="KW-1185">Reference proteome</keyword>
<dbReference type="Gene3D" id="3.40.50.300">
    <property type="entry name" value="P-loop containing nucleotide triphosphate hydrolases"/>
    <property type="match status" value="2"/>
</dbReference>
<dbReference type="RefSeq" id="WP_261236738.1">
    <property type="nucleotide sequence ID" value="NZ_JAMXFA010000034.1"/>
</dbReference>
<dbReference type="EMBL" id="JAMXFA010000034">
    <property type="protein sequence ID" value="MCT7980259.1"/>
    <property type="molecule type" value="Genomic_DNA"/>
</dbReference>